<evidence type="ECO:0000259" key="6">
    <source>
        <dbReference type="PROSITE" id="PS50122"/>
    </source>
</evidence>
<organism evidence="7 8">
    <name type="scientific">Yoonia sediminilitoris</name>
    <dbReference type="NCBI Taxonomy" id="1286148"/>
    <lineage>
        <taxon>Bacteria</taxon>
        <taxon>Pseudomonadati</taxon>
        <taxon>Pseudomonadota</taxon>
        <taxon>Alphaproteobacteria</taxon>
        <taxon>Rhodobacterales</taxon>
        <taxon>Paracoccaceae</taxon>
        <taxon>Yoonia</taxon>
    </lineage>
</organism>
<accession>A0A2T6KQA6</accession>
<evidence type="ECO:0000313" key="8">
    <source>
        <dbReference type="Proteomes" id="UP000244523"/>
    </source>
</evidence>
<feature type="active site" evidence="5">
    <location>
        <position position="266"/>
    </location>
</feature>
<reference evidence="7 8" key="1">
    <citation type="submission" date="2018-04" db="EMBL/GenBank/DDBJ databases">
        <title>Genomic Encyclopedia of Archaeal and Bacterial Type Strains, Phase II (KMG-II): from individual species to whole genera.</title>
        <authorList>
            <person name="Goeker M."/>
        </authorList>
    </citation>
    <scope>NUCLEOTIDE SEQUENCE [LARGE SCALE GENOMIC DNA]</scope>
    <source>
        <strain evidence="7 8">DSM 29955</strain>
    </source>
</reference>
<dbReference type="PROSITE" id="PS50122">
    <property type="entry name" value="CHEB"/>
    <property type="match status" value="1"/>
</dbReference>
<dbReference type="GO" id="GO:0006935">
    <property type="term" value="P:chemotaxis"/>
    <property type="evidence" value="ECO:0007669"/>
    <property type="project" value="UniProtKB-UniRule"/>
</dbReference>
<dbReference type="InterPro" id="IPR000673">
    <property type="entry name" value="Sig_transdc_resp-reg_Me-estase"/>
</dbReference>
<evidence type="ECO:0000256" key="4">
    <source>
        <dbReference type="ARBA" id="ARBA00048267"/>
    </source>
</evidence>
<dbReference type="PANTHER" id="PTHR42872:SF6">
    <property type="entry name" value="PROTEIN-GLUTAMATE METHYLESTERASE_PROTEIN-GLUTAMINE GLUTAMINASE"/>
    <property type="match status" value="1"/>
</dbReference>
<keyword evidence="1 5" id="KW-0145">Chemotaxis</keyword>
<dbReference type="Pfam" id="PF01339">
    <property type="entry name" value="CheB_methylest"/>
    <property type="match status" value="1"/>
</dbReference>
<proteinExistence type="predicted"/>
<dbReference type="SUPFAM" id="SSF52172">
    <property type="entry name" value="CheY-like"/>
    <property type="match status" value="1"/>
</dbReference>
<sequence length="327" mass="34695">MSEILIAHSSPTTAGRMRRIIELDGEFHVAKITSDLTQTYDFAEHQKPDAVILSHALSDCPEFELLASLFRIMGIGCIVVGTHETPLPAESGPSIARIATDAPDQALLSIIRQVCSRATRTGAPSPPRPQSQTFDPTRLILIGSSAGGVEALLNVLKHFTNTCPPTLIVQHTGGQFAASLARLLDSGTAANVLPAASGMCPEAGHIYLAPDDTAHLRLARSRRKRIEIWPGDPVMGHRPSVDVMFQSAIPFGQDIIAAILTGMGRDGANGLAALRRAGARTIGQDEASSVIYGMPRVAHELGGVEKQLPIHEIGPALLSAAKLRTIA</sequence>
<dbReference type="EC" id="3.1.1.61" evidence="3"/>
<dbReference type="PANTHER" id="PTHR42872">
    <property type="entry name" value="PROTEIN-GLUTAMATE METHYLESTERASE/PROTEIN-GLUTAMINE GLUTAMINASE"/>
    <property type="match status" value="1"/>
</dbReference>
<feature type="active site" evidence="5">
    <location>
        <position position="145"/>
    </location>
</feature>
<dbReference type="InterPro" id="IPR011006">
    <property type="entry name" value="CheY-like_superfamily"/>
</dbReference>
<dbReference type="AlphaFoldDB" id="A0A2T6KQA6"/>
<evidence type="ECO:0000256" key="3">
    <source>
        <dbReference type="ARBA" id="ARBA00039140"/>
    </source>
</evidence>
<dbReference type="CDD" id="cd16432">
    <property type="entry name" value="CheB_Rec"/>
    <property type="match status" value="1"/>
</dbReference>
<dbReference type="InterPro" id="IPR035909">
    <property type="entry name" value="CheB_C"/>
</dbReference>
<dbReference type="SUPFAM" id="SSF52738">
    <property type="entry name" value="Methylesterase CheB, C-terminal domain"/>
    <property type="match status" value="1"/>
</dbReference>
<keyword evidence="8" id="KW-1185">Reference proteome</keyword>
<keyword evidence="2 5" id="KW-0378">Hydrolase</keyword>
<dbReference type="GO" id="GO:0008984">
    <property type="term" value="F:protein-glutamate methylesterase activity"/>
    <property type="evidence" value="ECO:0007669"/>
    <property type="project" value="UniProtKB-EC"/>
</dbReference>
<evidence type="ECO:0000256" key="2">
    <source>
        <dbReference type="ARBA" id="ARBA00022801"/>
    </source>
</evidence>
<gene>
    <name evidence="7" type="ORF">C8N45_101318</name>
</gene>
<comment type="catalytic activity">
    <reaction evidence="4">
        <text>[protein]-L-glutamate 5-O-methyl ester + H2O = L-glutamyl-[protein] + methanol + H(+)</text>
        <dbReference type="Rhea" id="RHEA:23236"/>
        <dbReference type="Rhea" id="RHEA-COMP:10208"/>
        <dbReference type="Rhea" id="RHEA-COMP:10311"/>
        <dbReference type="ChEBI" id="CHEBI:15377"/>
        <dbReference type="ChEBI" id="CHEBI:15378"/>
        <dbReference type="ChEBI" id="CHEBI:17790"/>
        <dbReference type="ChEBI" id="CHEBI:29973"/>
        <dbReference type="ChEBI" id="CHEBI:82795"/>
        <dbReference type="EC" id="3.1.1.61"/>
    </reaction>
</comment>
<evidence type="ECO:0000256" key="1">
    <source>
        <dbReference type="ARBA" id="ARBA00022500"/>
    </source>
</evidence>
<dbReference type="PIRSF" id="PIRSF000876">
    <property type="entry name" value="RR_chemtxs_CheB"/>
    <property type="match status" value="1"/>
</dbReference>
<feature type="domain" description="CheB-type methylesterase" evidence="6">
    <location>
        <begin position="133"/>
        <end position="324"/>
    </location>
</feature>
<dbReference type="EMBL" id="QBUD01000001">
    <property type="protein sequence ID" value="PUB18732.1"/>
    <property type="molecule type" value="Genomic_DNA"/>
</dbReference>
<dbReference type="InterPro" id="IPR008248">
    <property type="entry name" value="CheB-like"/>
</dbReference>
<name>A0A2T6KQA6_9RHOB</name>
<feature type="active site" evidence="5">
    <location>
        <position position="171"/>
    </location>
</feature>
<protein>
    <recommendedName>
        <fullName evidence="3">protein-glutamate methylesterase</fullName>
        <ecNumber evidence="3">3.1.1.61</ecNumber>
    </recommendedName>
</protein>
<evidence type="ECO:0000256" key="5">
    <source>
        <dbReference type="PROSITE-ProRule" id="PRU00050"/>
    </source>
</evidence>
<comment type="caution">
    <text evidence="7">The sequence shown here is derived from an EMBL/GenBank/DDBJ whole genome shotgun (WGS) entry which is preliminary data.</text>
</comment>
<dbReference type="Gene3D" id="3.40.50.180">
    <property type="entry name" value="Methylesterase CheB, C-terminal domain"/>
    <property type="match status" value="1"/>
</dbReference>
<dbReference type="GO" id="GO:0005737">
    <property type="term" value="C:cytoplasm"/>
    <property type="evidence" value="ECO:0007669"/>
    <property type="project" value="InterPro"/>
</dbReference>
<dbReference type="GO" id="GO:0000156">
    <property type="term" value="F:phosphorelay response regulator activity"/>
    <property type="evidence" value="ECO:0007669"/>
    <property type="project" value="InterPro"/>
</dbReference>
<evidence type="ECO:0000313" key="7">
    <source>
        <dbReference type="EMBL" id="PUB18732.1"/>
    </source>
</evidence>
<dbReference type="Proteomes" id="UP000244523">
    <property type="component" value="Unassembled WGS sequence"/>
</dbReference>